<dbReference type="InterPro" id="IPR032675">
    <property type="entry name" value="LRR_dom_sf"/>
</dbReference>
<protein>
    <submittedName>
        <fullName evidence="2">Uncharacterized protein</fullName>
    </submittedName>
</protein>
<dbReference type="SUPFAM" id="SSF52075">
    <property type="entry name" value="Outer arm dynein light chain 1"/>
    <property type="match status" value="1"/>
</dbReference>
<name>A0A815BYW0_9BILA</name>
<accession>A0A815BYW0</accession>
<sequence>MPSISSVSLARMEILKYFYLSNNLLTTLPDSLYLIKDMKKLDIQNNNFDAKEKAWIEGIFRVTNTTVGV</sequence>
<dbReference type="AlphaFoldDB" id="A0A815BYW0"/>
<evidence type="ECO:0000313" key="1">
    <source>
        <dbReference type="EMBL" id="CAF1101412.1"/>
    </source>
</evidence>
<keyword evidence="3" id="KW-1185">Reference proteome</keyword>
<comment type="caution">
    <text evidence="2">The sequence shown here is derived from an EMBL/GenBank/DDBJ whole genome shotgun (WGS) entry which is preliminary data.</text>
</comment>
<reference evidence="2" key="1">
    <citation type="submission" date="2021-02" db="EMBL/GenBank/DDBJ databases">
        <authorList>
            <person name="Nowell W R."/>
        </authorList>
    </citation>
    <scope>NUCLEOTIDE SEQUENCE</scope>
</reference>
<dbReference type="Proteomes" id="UP000663877">
    <property type="component" value="Unassembled WGS sequence"/>
</dbReference>
<dbReference type="Proteomes" id="UP000663832">
    <property type="component" value="Unassembled WGS sequence"/>
</dbReference>
<dbReference type="InterPro" id="IPR001611">
    <property type="entry name" value="Leu-rich_rpt"/>
</dbReference>
<proteinExistence type="predicted"/>
<evidence type="ECO:0000313" key="2">
    <source>
        <dbReference type="EMBL" id="CAF1279915.1"/>
    </source>
</evidence>
<organism evidence="2 3">
    <name type="scientific">Adineta steineri</name>
    <dbReference type="NCBI Taxonomy" id="433720"/>
    <lineage>
        <taxon>Eukaryota</taxon>
        <taxon>Metazoa</taxon>
        <taxon>Spiralia</taxon>
        <taxon>Gnathifera</taxon>
        <taxon>Rotifera</taxon>
        <taxon>Eurotatoria</taxon>
        <taxon>Bdelloidea</taxon>
        <taxon>Adinetida</taxon>
        <taxon>Adinetidae</taxon>
        <taxon>Adineta</taxon>
    </lineage>
</organism>
<evidence type="ECO:0000313" key="3">
    <source>
        <dbReference type="Proteomes" id="UP000663832"/>
    </source>
</evidence>
<dbReference type="EMBL" id="CAJNOI010000127">
    <property type="protein sequence ID" value="CAF1101412.1"/>
    <property type="molecule type" value="Genomic_DNA"/>
</dbReference>
<dbReference type="Pfam" id="PF13855">
    <property type="entry name" value="LRR_8"/>
    <property type="match status" value="1"/>
</dbReference>
<dbReference type="OrthoDB" id="676979at2759"/>
<gene>
    <name evidence="1" type="ORF">BJG266_LOCUS21374</name>
    <name evidence="2" type="ORF">QVE165_LOCUS30082</name>
</gene>
<dbReference type="Gene3D" id="3.80.10.10">
    <property type="entry name" value="Ribonuclease Inhibitor"/>
    <property type="match status" value="1"/>
</dbReference>
<dbReference type="EMBL" id="CAJNOM010000247">
    <property type="protein sequence ID" value="CAF1279915.1"/>
    <property type="molecule type" value="Genomic_DNA"/>
</dbReference>